<evidence type="ECO:0000313" key="1">
    <source>
        <dbReference type="EMBL" id="ODQ69571.1"/>
    </source>
</evidence>
<gene>
    <name evidence="1" type="ORF">LIPSTDRAFT_30585</name>
</gene>
<keyword evidence="2" id="KW-1185">Reference proteome</keyword>
<evidence type="ECO:0000313" key="2">
    <source>
        <dbReference type="Proteomes" id="UP000094385"/>
    </source>
</evidence>
<accession>A0A1E3PVZ3</accession>
<organism evidence="1 2">
    <name type="scientific">Lipomyces starkeyi NRRL Y-11557</name>
    <dbReference type="NCBI Taxonomy" id="675824"/>
    <lineage>
        <taxon>Eukaryota</taxon>
        <taxon>Fungi</taxon>
        <taxon>Dikarya</taxon>
        <taxon>Ascomycota</taxon>
        <taxon>Saccharomycotina</taxon>
        <taxon>Lipomycetes</taxon>
        <taxon>Lipomycetales</taxon>
        <taxon>Lipomycetaceae</taxon>
        <taxon>Lipomyces</taxon>
    </lineage>
</organism>
<evidence type="ECO:0008006" key="3">
    <source>
        <dbReference type="Google" id="ProtNLM"/>
    </source>
</evidence>
<sequence length="407" mass="45541">MSSERKEGKINRKANALIFPADKRTLANQSRTMMEHSDLLEIVRRPLSPDVEVEVQASREEYERVEAILENEESKYPRLWYDGTRNVAIVAAPPSRLHSNMVGGLLASIIREIAMNQGISSDIRHGLTLSTESGNTRGRTTRGWDGVILYQAPNSSSLMIAVEVGVSQSYESLRAAISWSVCALHCRLGIVMCIREQGRGQTPDPPQYSSIQVENAAVDEAEQDFRRQLTERPYGPLVRDGVTWFGRIKRVVLETYRIPDEDVLPETLLQPSRSFTIVEEAEFVGGDVPPNLQEVVLGDCIPDHILSGEAIVATPVNFFRRVWFEAQFKDGMIQYLVNKRTPITQAEDVRDYVTLACTMEECMRYREKQKIHAQQVVMEDGAQGEAVSATGGVGFSGSRDGWSLFAC</sequence>
<protein>
    <recommendedName>
        <fullName evidence="3">Restriction endonuclease domain-containing protein</fullName>
    </recommendedName>
</protein>
<proteinExistence type="predicted"/>
<name>A0A1E3PVZ3_LIPST</name>
<dbReference type="AlphaFoldDB" id="A0A1E3PVZ3"/>
<dbReference type="Proteomes" id="UP000094385">
    <property type="component" value="Unassembled WGS sequence"/>
</dbReference>
<dbReference type="EMBL" id="KV454303">
    <property type="protein sequence ID" value="ODQ69571.1"/>
    <property type="molecule type" value="Genomic_DNA"/>
</dbReference>
<reference evidence="1 2" key="1">
    <citation type="journal article" date="2016" name="Proc. Natl. Acad. Sci. U.S.A.">
        <title>Comparative genomics of biotechnologically important yeasts.</title>
        <authorList>
            <person name="Riley R."/>
            <person name="Haridas S."/>
            <person name="Wolfe K.H."/>
            <person name="Lopes M.R."/>
            <person name="Hittinger C.T."/>
            <person name="Goeker M."/>
            <person name="Salamov A.A."/>
            <person name="Wisecaver J.H."/>
            <person name="Long T.M."/>
            <person name="Calvey C.H."/>
            <person name="Aerts A.L."/>
            <person name="Barry K.W."/>
            <person name="Choi C."/>
            <person name="Clum A."/>
            <person name="Coughlan A.Y."/>
            <person name="Deshpande S."/>
            <person name="Douglass A.P."/>
            <person name="Hanson S.J."/>
            <person name="Klenk H.-P."/>
            <person name="LaButti K.M."/>
            <person name="Lapidus A."/>
            <person name="Lindquist E.A."/>
            <person name="Lipzen A.M."/>
            <person name="Meier-Kolthoff J.P."/>
            <person name="Ohm R.A."/>
            <person name="Otillar R.P."/>
            <person name="Pangilinan J.L."/>
            <person name="Peng Y."/>
            <person name="Rokas A."/>
            <person name="Rosa C.A."/>
            <person name="Scheuner C."/>
            <person name="Sibirny A.A."/>
            <person name="Slot J.C."/>
            <person name="Stielow J.B."/>
            <person name="Sun H."/>
            <person name="Kurtzman C.P."/>
            <person name="Blackwell M."/>
            <person name="Grigoriev I.V."/>
            <person name="Jeffries T.W."/>
        </authorList>
    </citation>
    <scope>NUCLEOTIDE SEQUENCE [LARGE SCALE GENOMIC DNA]</scope>
    <source>
        <strain evidence="1 2">NRRL Y-11557</strain>
    </source>
</reference>